<dbReference type="Gene3D" id="1.10.10.10">
    <property type="entry name" value="Winged helix-like DNA-binding domain superfamily/Winged helix DNA-binding domain"/>
    <property type="match status" value="1"/>
</dbReference>
<sequence>MNLKQIRAFLAVADAMSFATAANQLHLSQPALSLSVKSLEESLGGKLLTRTTRTLSLTPEGEALVPIARRILAQWENAEDEMKQRFALQLGKISIASMPSFAASLLPKAIHNYHQCYPHIQVAIDDVLSDIVVDMVGNNQVELGICFEPSNLLELAFYPLYEDNFIAIFPENHPLNAEAKITWKALLEYDFITLQRPSSVRAMIENSLQDADMELKVAFDAHQLTTVVRMVSEGMGVAVVPVICRQQAYEQHLNCRPISEPEIGRRVGVVCKPRSNLSIAAAAMLDVLIDTYATIDDVMPTKDRNEAQSI</sequence>
<comment type="similarity">
    <text evidence="1">Belongs to the LysR transcriptional regulatory family.</text>
</comment>
<dbReference type="PROSITE" id="PS50931">
    <property type="entry name" value="HTH_LYSR"/>
    <property type="match status" value="1"/>
</dbReference>
<dbReference type="Gene3D" id="3.40.190.290">
    <property type="match status" value="1"/>
</dbReference>
<evidence type="ECO:0000313" key="7">
    <source>
        <dbReference type="EMBL" id="MEL0611603.1"/>
    </source>
</evidence>
<keyword evidence="8" id="KW-1185">Reference proteome</keyword>
<dbReference type="EMBL" id="JBAKAR010000001">
    <property type="protein sequence ID" value="MEL0611603.1"/>
    <property type="molecule type" value="Genomic_DNA"/>
</dbReference>
<dbReference type="PANTHER" id="PTHR30419:SF30">
    <property type="entry name" value="LYSR FAMILY TRANSCRIPTIONAL REGULATOR"/>
    <property type="match status" value="1"/>
</dbReference>
<dbReference type="PANTHER" id="PTHR30419">
    <property type="entry name" value="HTH-TYPE TRANSCRIPTIONAL REGULATOR YBHD"/>
    <property type="match status" value="1"/>
</dbReference>
<dbReference type="InterPro" id="IPR036388">
    <property type="entry name" value="WH-like_DNA-bd_sf"/>
</dbReference>
<evidence type="ECO:0000256" key="1">
    <source>
        <dbReference type="ARBA" id="ARBA00009437"/>
    </source>
</evidence>
<evidence type="ECO:0000259" key="6">
    <source>
        <dbReference type="PROSITE" id="PS50931"/>
    </source>
</evidence>
<evidence type="ECO:0000256" key="4">
    <source>
        <dbReference type="ARBA" id="ARBA00023163"/>
    </source>
</evidence>
<organism evidence="7 8">
    <name type="scientific">Marinomonas arenicola</name>
    <dbReference type="NCBI Taxonomy" id="569601"/>
    <lineage>
        <taxon>Bacteria</taxon>
        <taxon>Pseudomonadati</taxon>
        <taxon>Pseudomonadota</taxon>
        <taxon>Gammaproteobacteria</taxon>
        <taxon>Oceanospirillales</taxon>
        <taxon>Oceanospirillaceae</taxon>
        <taxon>Marinomonas</taxon>
    </lineage>
</organism>
<evidence type="ECO:0000313" key="8">
    <source>
        <dbReference type="Proteomes" id="UP001379949"/>
    </source>
</evidence>
<feature type="signal peptide" evidence="5">
    <location>
        <begin position="1"/>
        <end position="21"/>
    </location>
</feature>
<dbReference type="Pfam" id="PF00126">
    <property type="entry name" value="HTH_1"/>
    <property type="match status" value="1"/>
</dbReference>
<keyword evidence="3" id="KW-0238">DNA-binding</keyword>
<dbReference type="RefSeq" id="WP_341565994.1">
    <property type="nucleotide sequence ID" value="NZ_JBAKAR010000001.1"/>
</dbReference>
<dbReference type="Pfam" id="PF03466">
    <property type="entry name" value="LysR_substrate"/>
    <property type="match status" value="1"/>
</dbReference>
<evidence type="ECO:0000256" key="2">
    <source>
        <dbReference type="ARBA" id="ARBA00023015"/>
    </source>
</evidence>
<keyword evidence="4" id="KW-0804">Transcription</keyword>
<evidence type="ECO:0000256" key="3">
    <source>
        <dbReference type="ARBA" id="ARBA00023125"/>
    </source>
</evidence>
<feature type="domain" description="HTH lysR-type" evidence="6">
    <location>
        <begin position="1"/>
        <end position="58"/>
    </location>
</feature>
<reference evidence="7 8" key="1">
    <citation type="submission" date="2024-02" db="EMBL/GenBank/DDBJ databases">
        <title>Bacteria isolated from the canopy kelp, Nereocystis luetkeana.</title>
        <authorList>
            <person name="Pfister C.A."/>
            <person name="Younker I.T."/>
            <person name="Light S.H."/>
        </authorList>
    </citation>
    <scope>NUCLEOTIDE SEQUENCE [LARGE SCALE GENOMIC DNA]</scope>
    <source>
        <strain evidence="7 8">TI.4.07</strain>
    </source>
</reference>
<dbReference type="InterPro" id="IPR005119">
    <property type="entry name" value="LysR_subst-bd"/>
</dbReference>
<gene>
    <name evidence="7" type="ORF">V6242_00480</name>
</gene>
<keyword evidence="5" id="KW-0732">Signal</keyword>
<dbReference type="SUPFAM" id="SSF46785">
    <property type="entry name" value="Winged helix' DNA-binding domain"/>
    <property type="match status" value="1"/>
</dbReference>
<dbReference type="InterPro" id="IPR036390">
    <property type="entry name" value="WH_DNA-bd_sf"/>
</dbReference>
<dbReference type="Proteomes" id="UP001379949">
    <property type="component" value="Unassembled WGS sequence"/>
</dbReference>
<comment type="caution">
    <text evidence="7">The sequence shown here is derived from an EMBL/GenBank/DDBJ whole genome shotgun (WGS) entry which is preliminary data.</text>
</comment>
<accession>A0ABU9FZE6</accession>
<dbReference type="InterPro" id="IPR000847">
    <property type="entry name" value="LysR_HTH_N"/>
</dbReference>
<protein>
    <submittedName>
        <fullName evidence="7">LysR family transcriptional regulator</fullName>
    </submittedName>
</protein>
<evidence type="ECO:0000256" key="5">
    <source>
        <dbReference type="SAM" id="SignalP"/>
    </source>
</evidence>
<keyword evidence="2" id="KW-0805">Transcription regulation</keyword>
<dbReference type="PRINTS" id="PR00039">
    <property type="entry name" value="HTHLYSR"/>
</dbReference>
<dbReference type="CDD" id="cd08440">
    <property type="entry name" value="PBP2_LTTR_like_4"/>
    <property type="match status" value="1"/>
</dbReference>
<name>A0ABU9FZE6_9GAMM</name>
<dbReference type="SUPFAM" id="SSF53850">
    <property type="entry name" value="Periplasmic binding protein-like II"/>
    <property type="match status" value="1"/>
</dbReference>
<dbReference type="InterPro" id="IPR050950">
    <property type="entry name" value="HTH-type_LysR_regulators"/>
</dbReference>
<proteinExistence type="inferred from homology"/>
<feature type="chain" id="PRO_5046906838" evidence="5">
    <location>
        <begin position="22"/>
        <end position="310"/>
    </location>
</feature>